<sequence length="99" mass="10852">MRDDHGNSGRGPSCNWWVAGLSPAMSVSVVVCLGKTLHPLCLLMVVRGLGGTCVWQAHFCLNGWMTECSVKRFGVSGDLIKLQTGFQKSWDTKQIVNKN</sequence>
<accession>A0ABV0XCB5</accession>
<evidence type="ECO:0000313" key="1">
    <source>
        <dbReference type="EMBL" id="MEQ2279096.1"/>
    </source>
</evidence>
<dbReference type="Proteomes" id="UP001469553">
    <property type="component" value="Unassembled WGS sequence"/>
</dbReference>
<proteinExistence type="predicted"/>
<dbReference type="EMBL" id="JAHRIP010000280">
    <property type="protein sequence ID" value="MEQ2279096.1"/>
    <property type="molecule type" value="Genomic_DNA"/>
</dbReference>
<gene>
    <name evidence="1" type="ORF">AMECASPLE_005951</name>
</gene>
<keyword evidence="2" id="KW-1185">Reference proteome</keyword>
<reference evidence="1 2" key="1">
    <citation type="submission" date="2021-06" db="EMBL/GenBank/DDBJ databases">
        <authorList>
            <person name="Palmer J.M."/>
        </authorList>
    </citation>
    <scope>NUCLEOTIDE SEQUENCE [LARGE SCALE GENOMIC DNA]</scope>
    <source>
        <strain evidence="1 2">AS_MEX2019</strain>
        <tissue evidence="1">Muscle</tissue>
    </source>
</reference>
<comment type="caution">
    <text evidence="1">The sequence shown here is derived from an EMBL/GenBank/DDBJ whole genome shotgun (WGS) entry which is preliminary data.</text>
</comment>
<organism evidence="1 2">
    <name type="scientific">Ameca splendens</name>
    <dbReference type="NCBI Taxonomy" id="208324"/>
    <lineage>
        <taxon>Eukaryota</taxon>
        <taxon>Metazoa</taxon>
        <taxon>Chordata</taxon>
        <taxon>Craniata</taxon>
        <taxon>Vertebrata</taxon>
        <taxon>Euteleostomi</taxon>
        <taxon>Actinopterygii</taxon>
        <taxon>Neopterygii</taxon>
        <taxon>Teleostei</taxon>
        <taxon>Neoteleostei</taxon>
        <taxon>Acanthomorphata</taxon>
        <taxon>Ovalentaria</taxon>
        <taxon>Atherinomorphae</taxon>
        <taxon>Cyprinodontiformes</taxon>
        <taxon>Goodeidae</taxon>
        <taxon>Ameca</taxon>
    </lineage>
</organism>
<evidence type="ECO:0000313" key="2">
    <source>
        <dbReference type="Proteomes" id="UP001469553"/>
    </source>
</evidence>
<name>A0ABV0XCB5_9TELE</name>
<protein>
    <submittedName>
        <fullName evidence="1">Uncharacterized protein</fullName>
    </submittedName>
</protein>